<comment type="caution">
    <text evidence="1">The sequence shown here is derived from an EMBL/GenBank/DDBJ whole genome shotgun (WGS) entry which is preliminary data.</text>
</comment>
<evidence type="ECO:0000313" key="1">
    <source>
        <dbReference type="EMBL" id="KAI0510687.1"/>
    </source>
</evidence>
<organism evidence="1 2">
    <name type="scientific">Dendrobium nobile</name>
    <name type="common">Orchid</name>
    <dbReference type="NCBI Taxonomy" id="94219"/>
    <lineage>
        <taxon>Eukaryota</taxon>
        <taxon>Viridiplantae</taxon>
        <taxon>Streptophyta</taxon>
        <taxon>Embryophyta</taxon>
        <taxon>Tracheophyta</taxon>
        <taxon>Spermatophyta</taxon>
        <taxon>Magnoliopsida</taxon>
        <taxon>Liliopsida</taxon>
        <taxon>Asparagales</taxon>
        <taxon>Orchidaceae</taxon>
        <taxon>Epidendroideae</taxon>
        <taxon>Malaxideae</taxon>
        <taxon>Dendrobiinae</taxon>
        <taxon>Dendrobium</taxon>
    </lineage>
</organism>
<protein>
    <submittedName>
        <fullName evidence="1">Uncharacterized protein</fullName>
    </submittedName>
</protein>
<gene>
    <name evidence="1" type="ORF">KFK09_011296</name>
</gene>
<name>A0A8T3BEH8_DENNO</name>
<accession>A0A8T3BEH8</accession>
<dbReference type="EMBL" id="JAGYWB010000009">
    <property type="protein sequence ID" value="KAI0510687.1"/>
    <property type="molecule type" value="Genomic_DNA"/>
</dbReference>
<dbReference type="Proteomes" id="UP000829196">
    <property type="component" value="Unassembled WGS sequence"/>
</dbReference>
<evidence type="ECO:0000313" key="2">
    <source>
        <dbReference type="Proteomes" id="UP000829196"/>
    </source>
</evidence>
<sequence>MTIILANMMQSVMPLIINSSQKDFIKKRISKNNIILASELLREFNSSSREIFFCAKLDIHKTIDTVFRDFLLNRMVLKGSSIFISWIKGYIEDFFFSIVLNSFFSSSSGIR</sequence>
<keyword evidence="2" id="KW-1185">Reference proteome</keyword>
<reference evidence="1" key="1">
    <citation type="journal article" date="2022" name="Front. Genet.">
        <title>Chromosome-Scale Assembly of the Dendrobium nobile Genome Provides Insights Into the Molecular Mechanism of the Biosynthesis of the Medicinal Active Ingredient of Dendrobium.</title>
        <authorList>
            <person name="Xu Q."/>
            <person name="Niu S.-C."/>
            <person name="Li K.-L."/>
            <person name="Zheng P.-J."/>
            <person name="Zhang X.-J."/>
            <person name="Jia Y."/>
            <person name="Liu Y."/>
            <person name="Niu Y.-X."/>
            <person name="Yu L.-H."/>
            <person name="Chen D.-F."/>
            <person name="Zhang G.-Q."/>
        </authorList>
    </citation>
    <scope>NUCLEOTIDE SEQUENCE</scope>
    <source>
        <tissue evidence="1">Leaf</tissue>
    </source>
</reference>
<dbReference type="AlphaFoldDB" id="A0A8T3BEH8"/>
<proteinExistence type="predicted"/>
<dbReference type="SMR" id="A0A8T3BEH8"/>